<keyword evidence="3" id="KW-0813">Transport</keyword>
<feature type="domain" description="Mitochondrial outer membrane transport complex Sam37/metaxin N-terminal" evidence="9">
    <location>
        <begin position="83"/>
        <end position="197"/>
    </location>
</feature>
<dbReference type="SUPFAM" id="SSF47616">
    <property type="entry name" value="GST C-terminal domain-like"/>
    <property type="match status" value="1"/>
</dbReference>
<dbReference type="FunCoup" id="A0A1S3HL28">
    <property type="interactions" value="1824"/>
</dbReference>
<dbReference type="Proteomes" id="UP000085678">
    <property type="component" value="Unplaced"/>
</dbReference>
<dbReference type="STRING" id="7574.A0A1S3HL28"/>
<dbReference type="CDD" id="cd03212">
    <property type="entry name" value="GST_C_Metaxin1_3"/>
    <property type="match status" value="1"/>
</dbReference>
<comment type="similarity">
    <text evidence="2">Belongs to the metaxin family.</text>
</comment>
<keyword evidence="8" id="KW-1133">Transmembrane helix</keyword>
<keyword evidence="11" id="KW-1185">Reference proteome</keyword>
<sequence length="376" mass="42797">MADMDLEVWKGDWDLPSVDTNCLTVLFIKVHHMLYTSIMHVCCRHDSINIQMQVGRNSRMLYTCTLYIPRGLKYVQFIDNPEAYCKFSGVSIDIKATNNPRKSPTGCLPVLRHNGSAYTKVTDIFSYLRRKNWGIDFELNSKQSADILAFTSLLETKLLPAILHLWWGNSQVFIDITRPWYGSAVGFPQSLYVPNRMHKAATDRVETECYPHLEMTPQEKENLIYKEAQECITLLSKRLGNKPFFFGKTPSSLDAIVFGYLAPMLKAPLPVNPLSKHLGTCYNLCQLCSRILSKYFPLSREELEEKRKREEAEKARAQELGDFPHRTRNIVLAVLFALSSMVAFTFFTGMLALEIVDADGGGDNMSEPKGQGKRKS</sequence>
<keyword evidence="8" id="KW-0812">Transmembrane</keyword>
<keyword evidence="7 8" id="KW-0472">Membrane</keyword>
<evidence type="ECO:0000256" key="3">
    <source>
        <dbReference type="ARBA" id="ARBA00022448"/>
    </source>
</evidence>
<dbReference type="AlphaFoldDB" id="A0A1S3HL28"/>
<feature type="domain" description="Metaxin glutathione S-transferase" evidence="10">
    <location>
        <begin position="228"/>
        <end position="291"/>
    </location>
</feature>
<keyword evidence="5" id="KW-0653">Protein transport</keyword>
<organism evidence="11 12">
    <name type="scientific">Lingula anatina</name>
    <name type="common">Brachiopod</name>
    <name type="synonym">Lingula unguis</name>
    <dbReference type="NCBI Taxonomy" id="7574"/>
    <lineage>
        <taxon>Eukaryota</taxon>
        <taxon>Metazoa</taxon>
        <taxon>Spiralia</taxon>
        <taxon>Lophotrochozoa</taxon>
        <taxon>Brachiopoda</taxon>
        <taxon>Linguliformea</taxon>
        <taxon>Lingulata</taxon>
        <taxon>Lingulida</taxon>
        <taxon>Linguloidea</taxon>
        <taxon>Lingulidae</taxon>
        <taxon>Lingula</taxon>
    </lineage>
</organism>
<evidence type="ECO:0000256" key="2">
    <source>
        <dbReference type="ARBA" id="ARBA00009170"/>
    </source>
</evidence>
<dbReference type="InterPro" id="IPR033468">
    <property type="entry name" value="Metaxin_GST"/>
</dbReference>
<evidence type="ECO:0000259" key="9">
    <source>
        <dbReference type="Pfam" id="PF10568"/>
    </source>
</evidence>
<dbReference type="InParanoid" id="A0A1S3HL28"/>
<dbReference type="PANTHER" id="PTHR12289:SF41">
    <property type="entry name" value="FAILED AXON CONNECTIONS-RELATED"/>
    <property type="match status" value="1"/>
</dbReference>
<reference evidence="12" key="1">
    <citation type="submission" date="2025-08" db="UniProtKB">
        <authorList>
            <consortium name="RefSeq"/>
        </authorList>
    </citation>
    <scope>IDENTIFICATION</scope>
    <source>
        <tissue evidence="12">Gonads</tissue>
    </source>
</reference>
<keyword evidence="6" id="KW-0496">Mitochondrion</keyword>
<protein>
    <submittedName>
        <fullName evidence="12">Metaxin-1 isoform X1</fullName>
    </submittedName>
</protein>
<name>A0A1S3HL28_LINAN</name>
<evidence type="ECO:0000256" key="1">
    <source>
        <dbReference type="ARBA" id="ARBA00004294"/>
    </source>
</evidence>
<dbReference type="KEGG" id="lak:106155419"/>
<dbReference type="InterPro" id="IPR019564">
    <property type="entry name" value="Sam37/metaxin_N"/>
</dbReference>
<evidence type="ECO:0000256" key="4">
    <source>
        <dbReference type="ARBA" id="ARBA00022787"/>
    </source>
</evidence>
<evidence type="ECO:0000313" key="12">
    <source>
        <dbReference type="RefSeq" id="XP_013385714.1"/>
    </source>
</evidence>
<dbReference type="Gene3D" id="1.20.1050.10">
    <property type="match status" value="1"/>
</dbReference>
<comment type="subcellular location">
    <subcellularLocation>
        <location evidence="1">Mitochondrion outer membrane</location>
    </subcellularLocation>
</comment>
<dbReference type="Pfam" id="PF17171">
    <property type="entry name" value="GST_C_6"/>
    <property type="match status" value="1"/>
</dbReference>
<evidence type="ECO:0000256" key="6">
    <source>
        <dbReference type="ARBA" id="ARBA00023128"/>
    </source>
</evidence>
<feature type="transmembrane region" description="Helical" evidence="8">
    <location>
        <begin position="330"/>
        <end position="353"/>
    </location>
</feature>
<evidence type="ECO:0000256" key="5">
    <source>
        <dbReference type="ARBA" id="ARBA00022927"/>
    </source>
</evidence>
<accession>A0A1S3HL28</accession>
<dbReference type="OrthoDB" id="5835136at2759"/>
<dbReference type="GO" id="GO:0015031">
    <property type="term" value="P:protein transport"/>
    <property type="evidence" value="ECO:0007669"/>
    <property type="project" value="UniProtKB-KW"/>
</dbReference>
<keyword evidence="4" id="KW-1000">Mitochondrion outer membrane</keyword>
<dbReference type="GeneID" id="106155419"/>
<dbReference type="Pfam" id="PF10568">
    <property type="entry name" value="Tom37"/>
    <property type="match status" value="1"/>
</dbReference>
<proteinExistence type="inferred from homology"/>
<dbReference type="InterPro" id="IPR050931">
    <property type="entry name" value="Mito_Protein_Transport_Metaxin"/>
</dbReference>
<evidence type="ECO:0000256" key="8">
    <source>
        <dbReference type="SAM" id="Phobius"/>
    </source>
</evidence>
<dbReference type="PANTHER" id="PTHR12289">
    <property type="entry name" value="METAXIN RELATED"/>
    <property type="match status" value="1"/>
</dbReference>
<evidence type="ECO:0000313" key="11">
    <source>
        <dbReference type="Proteomes" id="UP000085678"/>
    </source>
</evidence>
<evidence type="ECO:0000259" key="10">
    <source>
        <dbReference type="Pfam" id="PF17171"/>
    </source>
</evidence>
<dbReference type="GO" id="GO:0001401">
    <property type="term" value="C:SAM complex"/>
    <property type="evidence" value="ECO:0007669"/>
    <property type="project" value="InterPro"/>
</dbReference>
<dbReference type="GO" id="GO:0007005">
    <property type="term" value="P:mitochondrion organization"/>
    <property type="evidence" value="ECO:0007669"/>
    <property type="project" value="TreeGrafter"/>
</dbReference>
<evidence type="ECO:0000256" key="7">
    <source>
        <dbReference type="ARBA" id="ARBA00023136"/>
    </source>
</evidence>
<gene>
    <name evidence="12" type="primary">LOC106155419</name>
</gene>
<dbReference type="InterPro" id="IPR036282">
    <property type="entry name" value="Glutathione-S-Trfase_C_sf"/>
</dbReference>
<dbReference type="RefSeq" id="XP_013385714.1">
    <property type="nucleotide sequence ID" value="XM_013530260.1"/>
</dbReference>